<dbReference type="GO" id="GO:0008360">
    <property type="term" value="P:regulation of cell shape"/>
    <property type="evidence" value="ECO:0007669"/>
    <property type="project" value="UniProtKB-UniRule"/>
</dbReference>
<dbReference type="HAMAP" id="MF_00973">
    <property type="entry name" value="Gluconeogen_factor"/>
    <property type="match status" value="1"/>
</dbReference>
<dbReference type="Proteomes" id="UP000440004">
    <property type="component" value="Unassembled WGS sequence"/>
</dbReference>
<dbReference type="SUPFAM" id="SSF142338">
    <property type="entry name" value="CofD-like"/>
    <property type="match status" value="1"/>
</dbReference>
<dbReference type="CDD" id="cd07187">
    <property type="entry name" value="YvcK_like"/>
    <property type="match status" value="1"/>
</dbReference>
<dbReference type="InterPro" id="IPR038136">
    <property type="entry name" value="CofD-like_dom_sf"/>
</dbReference>
<keyword evidence="4" id="KW-1185">Reference proteome</keyword>
<dbReference type="GO" id="GO:0043743">
    <property type="term" value="F:LPPG:FO 2-phospho-L-lactate transferase activity"/>
    <property type="evidence" value="ECO:0007669"/>
    <property type="project" value="InterPro"/>
</dbReference>
<comment type="subcellular location">
    <subcellularLocation>
        <location evidence="2">Cytoplasm</location>
    </subcellularLocation>
</comment>
<comment type="caution">
    <text evidence="3">The sequence shown here is derived from an EMBL/GenBank/DDBJ whole genome shotgun (WGS) entry which is preliminary data.</text>
</comment>
<dbReference type="PANTHER" id="PTHR30135">
    <property type="entry name" value="UNCHARACTERIZED PROTEIN YVCK-RELATED"/>
    <property type="match status" value="1"/>
</dbReference>
<comment type="function">
    <text evidence="2">Required for morphogenesis under gluconeogenic growth conditions.</text>
</comment>
<dbReference type="Gene3D" id="3.40.50.10680">
    <property type="entry name" value="CofD-like domains"/>
    <property type="match status" value="1"/>
</dbReference>
<gene>
    <name evidence="3" type="primary">yvcK</name>
    <name evidence="3" type="ORF">GC105_11220</name>
</gene>
<dbReference type="PANTHER" id="PTHR30135:SF3">
    <property type="entry name" value="GLUCONEOGENESIS FACTOR-RELATED"/>
    <property type="match status" value="1"/>
</dbReference>
<reference evidence="3 4" key="1">
    <citation type="submission" date="2019-10" db="EMBL/GenBank/DDBJ databases">
        <title>Alkalibaculum tamaniensis sp.nov., a new alkaliphilic acetogen, isolated on methoxylated aromatics from a mud volcano.</title>
        <authorList>
            <person name="Khomyakova M.A."/>
            <person name="Merkel A.Y."/>
            <person name="Bonch-Osmolovskaya E.A."/>
            <person name="Slobodkin A.I."/>
        </authorList>
    </citation>
    <scope>NUCLEOTIDE SEQUENCE [LARGE SCALE GENOMIC DNA]</scope>
    <source>
        <strain evidence="3 4">M08DMB</strain>
    </source>
</reference>
<evidence type="ECO:0000313" key="4">
    <source>
        <dbReference type="Proteomes" id="UP000440004"/>
    </source>
</evidence>
<dbReference type="AlphaFoldDB" id="A0A6A7KA26"/>
<dbReference type="GO" id="GO:0005737">
    <property type="term" value="C:cytoplasm"/>
    <property type="evidence" value="ECO:0007669"/>
    <property type="project" value="UniProtKB-SubCell"/>
</dbReference>
<evidence type="ECO:0000313" key="3">
    <source>
        <dbReference type="EMBL" id="MPW26358.1"/>
    </source>
</evidence>
<dbReference type="EMBL" id="WHNX01000017">
    <property type="protein sequence ID" value="MPW26358.1"/>
    <property type="molecule type" value="Genomic_DNA"/>
</dbReference>
<keyword evidence="1 2" id="KW-0963">Cytoplasm</keyword>
<dbReference type="RefSeq" id="WP_152804789.1">
    <property type="nucleotide sequence ID" value="NZ_WHNX01000017.1"/>
</dbReference>
<accession>A0A6A7KA26</accession>
<dbReference type="InterPro" id="IPR002882">
    <property type="entry name" value="CofD"/>
</dbReference>
<comment type="similarity">
    <text evidence="2">Belongs to the gluconeogenesis factor family.</text>
</comment>
<sequence length="334" mass="36978">MSDIYTQGEYYKKSNSPKVVIIGGGTGVSVLLRGIKEYTEEITAIITVADDGGGSGVLREDLGMLPPGDIRSCILALADDESIMQNLLNYRFEEGRLRGQSFGNLFIAAMNAISDNFVEAIKNVSDVMAVKGTVLPVTTEDITLTAELVNGQIVNGESYIAKSVQEMKSNIKKMRINPCTVKALPYCLDAIEQADIIILGPGSLYTSIIPNLLVENIEIALHNSKGKKFYISNVMTQPGETQGYDLFDHIEAIENHLANGSKVVDYIIANSGIVERKYLKQYQLEGSDMVRINLSKFREGYYKFILDDFVEVKNGYIRHNAKKIIETILNVKED</sequence>
<evidence type="ECO:0000256" key="1">
    <source>
        <dbReference type="ARBA" id="ARBA00022490"/>
    </source>
</evidence>
<name>A0A6A7KA26_9FIRM</name>
<dbReference type="Pfam" id="PF01933">
    <property type="entry name" value="CofD"/>
    <property type="match status" value="1"/>
</dbReference>
<protein>
    <recommendedName>
        <fullName evidence="2">Putative gluconeogenesis factor</fullName>
    </recommendedName>
</protein>
<dbReference type="InterPro" id="IPR010119">
    <property type="entry name" value="Gluconeogen_factor"/>
</dbReference>
<evidence type="ECO:0000256" key="2">
    <source>
        <dbReference type="HAMAP-Rule" id="MF_00973"/>
    </source>
</evidence>
<organism evidence="3 4">
    <name type="scientific">Alkalibaculum sporogenes</name>
    <dbReference type="NCBI Taxonomy" id="2655001"/>
    <lineage>
        <taxon>Bacteria</taxon>
        <taxon>Bacillati</taxon>
        <taxon>Bacillota</taxon>
        <taxon>Clostridia</taxon>
        <taxon>Eubacteriales</taxon>
        <taxon>Eubacteriaceae</taxon>
        <taxon>Alkalibaculum</taxon>
    </lineage>
</organism>
<dbReference type="NCBIfam" id="TIGR01826">
    <property type="entry name" value="CofD_related"/>
    <property type="match status" value="1"/>
</dbReference>
<proteinExistence type="inferred from homology"/>